<dbReference type="EMBL" id="LLGC01000126">
    <property type="protein sequence ID" value="KQE07306.1"/>
    <property type="molecule type" value="Genomic_DNA"/>
</dbReference>
<accession>A0AAP1ABL6</accession>
<comment type="caution">
    <text evidence="2">The sequence shown here is derived from an EMBL/GenBank/DDBJ whole genome shotgun (WGS) entry which is preliminary data.</text>
</comment>
<reference evidence="2 3" key="1">
    <citation type="submission" date="2015-10" db="EMBL/GenBank/DDBJ databases">
        <title>The utility of whole genome sequencing in characterizing Acinetobacter epidemiology and analyzing hospital outbreaks.</title>
        <authorList>
            <person name="Ozer E.A."/>
            <person name="Fitzpatrick M.A."/>
            <person name="Hauser A.R."/>
        </authorList>
    </citation>
    <scope>NUCLEOTIDE SEQUENCE [LARGE SCALE GENOMIC DNA]</scope>
    <source>
        <strain evidence="2 3">ABBL072</strain>
    </source>
</reference>
<sequence>MAIFDKEIHRREIDATLSDTELKEAILDYVLKKTNIKGEEFTHRCWVSSSMTSTGCEYTGRCEIKIDLKSKS</sequence>
<dbReference type="EMBL" id="LLGC01000179">
    <property type="protein sequence ID" value="KQE03538.1"/>
    <property type="molecule type" value="Genomic_DNA"/>
</dbReference>
<evidence type="ECO:0000313" key="3">
    <source>
        <dbReference type="Proteomes" id="UP000051449"/>
    </source>
</evidence>
<evidence type="ECO:0000313" key="2">
    <source>
        <dbReference type="EMBL" id="KQE07306.1"/>
    </source>
</evidence>
<dbReference type="RefSeq" id="WP_000963932.1">
    <property type="nucleotide sequence ID" value="NZ_BBNH01000001.1"/>
</dbReference>
<gene>
    <name evidence="2" type="ORF">APD33_02390</name>
    <name evidence="1" type="ORF">APD33_13060</name>
</gene>
<name>A0AAP1ABL6_ACIBA</name>
<dbReference type="Proteomes" id="UP000051449">
    <property type="component" value="Unassembled WGS sequence"/>
</dbReference>
<protein>
    <submittedName>
        <fullName evidence="2">Uncharacterized protein</fullName>
    </submittedName>
</protein>
<evidence type="ECO:0000313" key="1">
    <source>
        <dbReference type="EMBL" id="KQE03538.1"/>
    </source>
</evidence>
<proteinExistence type="predicted"/>
<organism evidence="2 3">
    <name type="scientific">Acinetobacter baumannii</name>
    <dbReference type="NCBI Taxonomy" id="470"/>
    <lineage>
        <taxon>Bacteria</taxon>
        <taxon>Pseudomonadati</taxon>
        <taxon>Pseudomonadota</taxon>
        <taxon>Gammaproteobacteria</taxon>
        <taxon>Moraxellales</taxon>
        <taxon>Moraxellaceae</taxon>
        <taxon>Acinetobacter</taxon>
        <taxon>Acinetobacter calcoaceticus/baumannii complex</taxon>
    </lineage>
</organism>
<dbReference type="AlphaFoldDB" id="A0AAP1ABL6"/>